<proteinExistence type="predicted"/>
<dbReference type="SUPFAM" id="SSF63418">
    <property type="entry name" value="MurE/MurF N-terminal domain"/>
    <property type="match status" value="1"/>
</dbReference>
<dbReference type="Pfam" id="PF08245">
    <property type="entry name" value="Mur_ligase_M"/>
    <property type="match status" value="1"/>
</dbReference>
<accession>A0AA39VD08</accession>
<dbReference type="InterPro" id="IPR036615">
    <property type="entry name" value="Mur_ligase_C_dom_sf"/>
</dbReference>
<feature type="domain" description="Mur ligase central" evidence="5">
    <location>
        <begin position="362"/>
        <end position="551"/>
    </location>
</feature>
<sequence>MPEYCVTGGTGFIAAYLVKTLLEKGHTVRTTVRDPENVAKVGFLWEFNGAKERLKMIKADLLEEGSFDEAIKGVDGVFHTASPLWYAYAKTIGEKEAWRIAKDCGIDLVVVNPSFVVGPLLAPEPTSTLLLILAIVKEHDGDVPEYVPRETQGPDDEPDLTWDVRDLGGPTADEAATQADDPVYSKLKDNESSMTDEEDDEEVATKEPSHQQDSIAVRRPRKDIHKPARFADTMVYALPIVDDDVSSTHREAIQCSESESVNGKILKWGPPGTICTDTRDLKPGKNQWFFAVTGEYLDGHDFISPELYSKGCVGVVGNRVCDNWDKGFVHVEGNDNFNSINSLINMACYARNNRFNGVLVGVTGSVGKSTTKRMIALSLENLRINVFESYGNWNNRIGVALSLIGIDRNIDIAVLEMGMSVKGEILELARMAKPQIRVVLNVGTSHLESLTSLEEVAMAKGEIFWDAKSGDVCILNGDDPLVTSLPVPHGVRKVLFGQQMGCDVRLVAAENTDGGLGVRVVLEKGKEMVDFVIPSPGLHLSLDACAAATVATLFGVSLAQVGISLSKFVPVHMRSELQVARNGIRIVNDAYNASPISTGAAIDLLKSIACDGK</sequence>
<dbReference type="InterPro" id="IPR013221">
    <property type="entry name" value="Mur_ligase_cen"/>
</dbReference>
<name>A0AA39VD08_ACESA</name>
<evidence type="ECO:0000256" key="1">
    <source>
        <dbReference type="ARBA" id="ARBA00022598"/>
    </source>
</evidence>
<reference evidence="7" key="1">
    <citation type="journal article" date="2022" name="Plant J.">
        <title>Strategies of tolerance reflected in two North American maple genomes.</title>
        <authorList>
            <person name="McEvoy S.L."/>
            <person name="Sezen U.U."/>
            <person name="Trouern-Trend A."/>
            <person name="McMahon S.M."/>
            <person name="Schaberg P.G."/>
            <person name="Yang J."/>
            <person name="Wegrzyn J.L."/>
            <person name="Swenson N.G."/>
        </authorList>
    </citation>
    <scope>NUCLEOTIDE SEQUENCE</scope>
    <source>
        <strain evidence="7">NS2018</strain>
    </source>
</reference>
<keyword evidence="1" id="KW-0436">Ligase</keyword>
<dbReference type="InterPro" id="IPR036291">
    <property type="entry name" value="NAD(P)-bd_dom_sf"/>
</dbReference>
<dbReference type="AlphaFoldDB" id="A0AA39VD08"/>
<evidence type="ECO:0000313" key="8">
    <source>
        <dbReference type="Proteomes" id="UP001168877"/>
    </source>
</evidence>
<evidence type="ECO:0008006" key="9">
    <source>
        <dbReference type="Google" id="ProtNLM"/>
    </source>
</evidence>
<keyword evidence="2" id="KW-0547">Nucleotide-binding</keyword>
<dbReference type="PANTHER" id="PTHR43024:SF1">
    <property type="entry name" value="UDP-N-ACETYLMURAMOYL-TRIPEPTIDE--D-ALANYL-D-ALANINE LIGASE"/>
    <property type="match status" value="1"/>
</dbReference>
<dbReference type="GO" id="GO:0005524">
    <property type="term" value="F:ATP binding"/>
    <property type="evidence" value="ECO:0007669"/>
    <property type="project" value="UniProtKB-KW"/>
</dbReference>
<dbReference type="InterPro" id="IPR016040">
    <property type="entry name" value="NAD(P)-bd_dom"/>
</dbReference>
<dbReference type="InterPro" id="IPR051046">
    <property type="entry name" value="MurCDEF_CellWall_CoF430Synth"/>
</dbReference>
<evidence type="ECO:0000256" key="4">
    <source>
        <dbReference type="SAM" id="MobiDB-lite"/>
    </source>
</evidence>
<keyword evidence="8" id="KW-1185">Reference proteome</keyword>
<dbReference type="SUPFAM" id="SSF53623">
    <property type="entry name" value="MurD-like peptide ligases, catalytic domain"/>
    <property type="match status" value="1"/>
</dbReference>
<dbReference type="Gene3D" id="3.90.190.20">
    <property type="entry name" value="Mur ligase, C-terminal domain"/>
    <property type="match status" value="1"/>
</dbReference>
<dbReference type="InterPro" id="IPR036565">
    <property type="entry name" value="Mur-like_cat_sf"/>
</dbReference>
<reference evidence="7" key="2">
    <citation type="submission" date="2023-06" db="EMBL/GenBank/DDBJ databases">
        <authorList>
            <person name="Swenson N.G."/>
            <person name="Wegrzyn J.L."/>
            <person name="Mcevoy S.L."/>
        </authorList>
    </citation>
    <scope>NUCLEOTIDE SEQUENCE</scope>
    <source>
        <strain evidence="7">NS2018</strain>
        <tissue evidence="7">Leaf</tissue>
    </source>
</reference>
<dbReference type="GO" id="GO:0016881">
    <property type="term" value="F:acid-amino acid ligase activity"/>
    <property type="evidence" value="ECO:0007669"/>
    <property type="project" value="InterPro"/>
</dbReference>
<dbReference type="Gene3D" id="3.40.50.720">
    <property type="entry name" value="NAD(P)-binding Rossmann-like Domain"/>
    <property type="match status" value="2"/>
</dbReference>
<evidence type="ECO:0000256" key="2">
    <source>
        <dbReference type="ARBA" id="ARBA00022741"/>
    </source>
</evidence>
<dbReference type="Pfam" id="PF13460">
    <property type="entry name" value="NAD_binding_10"/>
    <property type="match status" value="1"/>
</dbReference>
<dbReference type="SUPFAM" id="SSF51735">
    <property type="entry name" value="NAD(P)-binding Rossmann-fold domains"/>
    <property type="match status" value="1"/>
</dbReference>
<evidence type="ECO:0000259" key="6">
    <source>
        <dbReference type="Pfam" id="PF13460"/>
    </source>
</evidence>
<protein>
    <recommendedName>
        <fullName evidence="9">UDP-MurNAc-pentapeptide synthetase</fullName>
    </recommendedName>
</protein>
<feature type="region of interest" description="Disordered" evidence="4">
    <location>
        <begin position="144"/>
        <end position="222"/>
    </location>
</feature>
<keyword evidence="3" id="KW-0067">ATP-binding</keyword>
<feature type="domain" description="NAD(P)-binding" evidence="6">
    <location>
        <begin position="8"/>
        <end position="83"/>
    </location>
</feature>
<dbReference type="EMBL" id="JAUESC010000387">
    <property type="protein sequence ID" value="KAK0574962.1"/>
    <property type="molecule type" value="Genomic_DNA"/>
</dbReference>
<dbReference type="InterPro" id="IPR035911">
    <property type="entry name" value="MurE/MurF_N"/>
</dbReference>
<evidence type="ECO:0000313" key="7">
    <source>
        <dbReference type="EMBL" id="KAK0574962.1"/>
    </source>
</evidence>
<dbReference type="Gene3D" id="3.40.1390.10">
    <property type="entry name" value="MurE/MurF, N-terminal domain"/>
    <property type="match status" value="1"/>
</dbReference>
<dbReference type="Gene3D" id="3.40.1190.10">
    <property type="entry name" value="Mur-like, catalytic domain"/>
    <property type="match status" value="1"/>
</dbReference>
<dbReference type="Proteomes" id="UP001168877">
    <property type="component" value="Unassembled WGS sequence"/>
</dbReference>
<organism evidence="7 8">
    <name type="scientific">Acer saccharum</name>
    <name type="common">Sugar maple</name>
    <dbReference type="NCBI Taxonomy" id="4024"/>
    <lineage>
        <taxon>Eukaryota</taxon>
        <taxon>Viridiplantae</taxon>
        <taxon>Streptophyta</taxon>
        <taxon>Embryophyta</taxon>
        <taxon>Tracheophyta</taxon>
        <taxon>Spermatophyta</taxon>
        <taxon>Magnoliopsida</taxon>
        <taxon>eudicotyledons</taxon>
        <taxon>Gunneridae</taxon>
        <taxon>Pentapetalae</taxon>
        <taxon>rosids</taxon>
        <taxon>malvids</taxon>
        <taxon>Sapindales</taxon>
        <taxon>Sapindaceae</taxon>
        <taxon>Hippocastanoideae</taxon>
        <taxon>Acereae</taxon>
        <taxon>Acer</taxon>
    </lineage>
</organism>
<dbReference type="SUPFAM" id="SSF53244">
    <property type="entry name" value="MurD-like peptide ligases, peptide-binding domain"/>
    <property type="match status" value="1"/>
</dbReference>
<gene>
    <name evidence="7" type="ORF">LWI29_031617</name>
</gene>
<evidence type="ECO:0000259" key="5">
    <source>
        <dbReference type="Pfam" id="PF08245"/>
    </source>
</evidence>
<evidence type="ECO:0000256" key="3">
    <source>
        <dbReference type="ARBA" id="ARBA00022840"/>
    </source>
</evidence>
<comment type="caution">
    <text evidence="7">The sequence shown here is derived from an EMBL/GenBank/DDBJ whole genome shotgun (WGS) entry which is preliminary data.</text>
</comment>
<dbReference type="PANTHER" id="PTHR43024">
    <property type="entry name" value="UDP-N-ACETYLMURAMOYL-TRIPEPTIDE--D-ALANYL-D-ALANINE LIGASE"/>
    <property type="match status" value="1"/>
</dbReference>